<accession>A0ABR1US05</accession>
<dbReference type="GeneID" id="92092546"/>
<gene>
    <name evidence="2" type="ORF">PG994_008074</name>
</gene>
<protein>
    <submittedName>
        <fullName evidence="2">Uncharacterized protein</fullName>
    </submittedName>
</protein>
<organism evidence="2 3">
    <name type="scientific">Apiospora phragmitis</name>
    <dbReference type="NCBI Taxonomy" id="2905665"/>
    <lineage>
        <taxon>Eukaryota</taxon>
        <taxon>Fungi</taxon>
        <taxon>Dikarya</taxon>
        <taxon>Ascomycota</taxon>
        <taxon>Pezizomycotina</taxon>
        <taxon>Sordariomycetes</taxon>
        <taxon>Xylariomycetidae</taxon>
        <taxon>Amphisphaeriales</taxon>
        <taxon>Apiosporaceae</taxon>
        <taxon>Apiospora</taxon>
    </lineage>
</organism>
<feature type="compositionally biased region" description="Polar residues" evidence="1">
    <location>
        <begin position="61"/>
        <end position="80"/>
    </location>
</feature>
<feature type="region of interest" description="Disordered" evidence="1">
    <location>
        <begin position="61"/>
        <end position="87"/>
    </location>
</feature>
<dbReference type="Proteomes" id="UP001480595">
    <property type="component" value="Unassembled WGS sequence"/>
</dbReference>
<dbReference type="EMBL" id="JAQQWL010000008">
    <property type="protein sequence ID" value="KAK8061708.1"/>
    <property type="molecule type" value="Genomic_DNA"/>
</dbReference>
<comment type="caution">
    <text evidence="2">The sequence shown here is derived from an EMBL/GenBank/DDBJ whole genome shotgun (WGS) entry which is preliminary data.</text>
</comment>
<reference evidence="2 3" key="1">
    <citation type="submission" date="2023-01" db="EMBL/GenBank/DDBJ databases">
        <title>Analysis of 21 Apiospora genomes using comparative genomics revels a genus with tremendous synthesis potential of carbohydrate active enzymes and secondary metabolites.</title>
        <authorList>
            <person name="Sorensen T."/>
        </authorList>
    </citation>
    <scope>NUCLEOTIDE SEQUENCE [LARGE SCALE GENOMIC DNA]</scope>
    <source>
        <strain evidence="2 3">CBS 135458</strain>
    </source>
</reference>
<keyword evidence="3" id="KW-1185">Reference proteome</keyword>
<proteinExistence type="predicted"/>
<evidence type="ECO:0000256" key="1">
    <source>
        <dbReference type="SAM" id="MobiDB-lite"/>
    </source>
</evidence>
<evidence type="ECO:0000313" key="2">
    <source>
        <dbReference type="EMBL" id="KAK8061708.1"/>
    </source>
</evidence>
<name>A0ABR1US05_9PEZI</name>
<sequence length="87" mass="9763">MTSHPNHLLVGAFIRKQWMQGELPPLLPAVPPSDDAGWDSSIVVHGDWMRGAADRRHSGWNSVENRWSGTQEEAPTQSQMRVAERFG</sequence>
<evidence type="ECO:0000313" key="3">
    <source>
        <dbReference type="Proteomes" id="UP001480595"/>
    </source>
</evidence>
<dbReference type="RefSeq" id="XP_066714970.1">
    <property type="nucleotide sequence ID" value="XM_066859483.1"/>
</dbReference>